<reference evidence="2" key="2">
    <citation type="submission" date="2022-01" db="EMBL/GenBank/DDBJ databases">
        <authorList>
            <person name="Yamashiro T."/>
            <person name="Shiraishi A."/>
            <person name="Satake H."/>
            <person name="Nakayama K."/>
        </authorList>
    </citation>
    <scope>NUCLEOTIDE SEQUENCE</scope>
</reference>
<gene>
    <name evidence="2" type="ORF">Tco_0769992</name>
</gene>
<feature type="compositionally biased region" description="Acidic residues" evidence="1">
    <location>
        <begin position="60"/>
        <end position="110"/>
    </location>
</feature>
<organism evidence="2 3">
    <name type="scientific">Tanacetum coccineum</name>
    <dbReference type="NCBI Taxonomy" id="301880"/>
    <lineage>
        <taxon>Eukaryota</taxon>
        <taxon>Viridiplantae</taxon>
        <taxon>Streptophyta</taxon>
        <taxon>Embryophyta</taxon>
        <taxon>Tracheophyta</taxon>
        <taxon>Spermatophyta</taxon>
        <taxon>Magnoliopsida</taxon>
        <taxon>eudicotyledons</taxon>
        <taxon>Gunneridae</taxon>
        <taxon>Pentapetalae</taxon>
        <taxon>asterids</taxon>
        <taxon>campanulids</taxon>
        <taxon>Asterales</taxon>
        <taxon>Asteraceae</taxon>
        <taxon>Asteroideae</taxon>
        <taxon>Anthemideae</taxon>
        <taxon>Anthemidinae</taxon>
        <taxon>Tanacetum</taxon>
    </lineage>
</organism>
<name>A0ABQ4ZCU3_9ASTR</name>
<dbReference type="Proteomes" id="UP001151760">
    <property type="component" value="Unassembled WGS sequence"/>
</dbReference>
<dbReference type="EMBL" id="BQNB010011192">
    <property type="protein sequence ID" value="GJS87356.1"/>
    <property type="molecule type" value="Genomic_DNA"/>
</dbReference>
<comment type="caution">
    <text evidence="2">The sequence shown here is derived from an EMBL/GenBank/DDBJ whole genome shotgun (WGS) entry which is preliminary data.</text>
</comment>
<evidence type="ECO:0000313" key="2">
    <source>
        <dbReference type="EMBL" id="GJS87356.1"/>
    </source>
</evidence>
<feature type="compositionally biased region" description="Pro residues" evidence="1">
    <location>
        <begin position="10"/>
        <end position="22"/>
    </location>
</feature>
<evidence type="ECO:0000256" key="1">
    <source>
        <dbReference type="SAM" id="MobiDB-lite"/>
    </source>
</evidence>
<reference evidence="2" key="1">
    <citation type="journal article" date="2022" name="Int. J. Mol. Sci.">
        <title>Draft Genome of Tanacetum Coccineum: Genomic Comparison of Closely Related Tanacetum-Family Plants.</title>
        <authorList>
            <person name="Yamashiro T."/>
            <person name="Shiraishi A."/>
            <person name="Nakayama K."/>
            <person name="Satake H."/>
        </authorList>
    </citation>
    <scope>NUCLEOTIDE SEQUENCE</scope>
</reference>
<feature type="region of interest" description="Disordered" evidence="1">
    <location>
        <begin position="38"/>
        <end position="122"/>
    </location>
</feature>
<protein>
    <submittedName>
        <fullName evidence="2">Uncharacterized protein</fullName>
    </submittedName>
</protein>
<evidence type="ECO:0000313" key="3">
    <source>
        <dbReference type="Proteomes" id="UP001151760"/>
    </source>
</evidence>
<keyword evidence="3" id="KW-1185">Reference proteome</keyword>
<feature type="region of interest" description="Disordered" evidence="1">
    <location>
        <begin position="1"/>
        <end position="22"/>
    </location>
</feature>
<sequence length="252" mass="27688">MCPGPKEPEQAPPLPEFVPLPVYPEFMPWEDDVILAEEKPLPAAISPTTDSPGYIPKSDPEEDSEEDDDEDPEEDPADYPTDRDDEEEEEPFEDEANDEDKDEDDKEEEDHPAPADSVPPLPVHRTTARISILAQAPVPFLSEEEVERFLAIPTPPPSPLTPLSSPLPQIPSLPLLVSPPLPVSFPPPPGKFQSLLIVGNFSSFMIRPKGRVTIDSQSLPLYPSPNHKLILTRAPMAMTRAAAPSTYTLAPP</sequence>
<proteinExistence type="predicted"/>
<accession>A0ABQ4ZCU3</accession>